<dbReference type="RefSeq" id="WP_250421796.1">
    <property type="nucleotide sequence ID" value="NZ_JAJKBJ010000005.1"/>
</dbReference>
<proteinExistence type="predicted"/>
<evidence type="ECO:0000256" key="1">
    <source>
        <dbReference type="ARBA" id="ARBA00004924"/>
    </source>
</evidence>
<dbReference type="Proteomes" id="UP001139721">
    <property type="component" value="Unassembled WGS sequence"/>
</dbReference>
<dbReference type="InterPro" id="IPR000182">
    <property type="entry name" value="GNAT_dom"/>
</dbReference>
<organism evidence="4 5">
    <name type="scientific">Legionella maioricensis</name>
    <dbReference type="NCBI Taxonomy" id="2896528"/>
    <lineage>
        <taxon>Bacteria</taxon>
        <taxon>Pseudomonadati</taxon>
        <taxon>Pseudomonadota</taxon>
        <taxon>Gammaproteobacteria</taxon>
        <taxon>Legionellales</taxon>
        <taxon>Legionellaceae</taxon>
        <taxon>Legionella</taxon>
    </lineage>
</organism>
<dbReference type="PANTHER" id="PTHR31438">
    <property type="entry name" value="LYSINE N-ACYLTRANSFERASE C17G9.06C-RELATED"/>
    <property type="match status" value="1"/>
</dbReference>
<evidence type="ECO:0000313" key="4">
    <source>
        <dbReference type="EMBL" id="MCL9683607.1"/>
    </source>
</evidence>
<dbReference type="PROSITE" id="PS51186">
    <property type="entry name" value="GNAT"/>
    <property type="match status" value="1"/>
</dbReference>
<dbReference type="EMBL" id="JAJKBJ010000005">
    <property type="protein sequence ID" value="MCL9683607.1"/>
    <property type="molecule type" value="Genomic_DNA"/>
</dbReference>
<dbReference type="Gene3D" id="3.40.630.30">
    <property type="match status" value="1"/>
</dbReference>
<dbReference type="InterPro" id="IPR019432">
    <property type="entry name" value="Acyltransferase_MbtK/IucB-like"/>
</dbReference>
<dbReference type="GO" id="GO:0019290">
    <property type="term" value="P:siderophore biosynthetic process"/>
    <property type="evidence" value="ECO:0007669"/>
    <property type="project" value="InterPro"/>
</dbReference>
<evidence type="ECO:0000259" key="3">
    <source>
        <dbReference type="PROSITE" id="PS51186"/>
    </source>
</evidence>
<feature type="domain" description="N-acetyltransferase" evidence="3">
    <location>
        <begin position="69"/>
        <end position="240"/>
    </location>
</feature>
<evidence type="ECO:0000256" key="2">
    <source>
        <dbReference type="ARBA" id="ARBA00023251"/>
    </source>
</evidence>
<keyword evidence="2" id="KW-0046">Antibiotic resistance</keyword>
<name>A0A9X2D0H9_9GAMM</name>
<keyword evidence="5" id="KW-1185">Reference proteome</keyword>
<dbReference type="SMART" id="SM01006">
    <property type="entry name" value="AlcB"/>
    <property type="match status" value="1"/>
</dbReference>
<dbReference type="AlphaFoldDB" id="A0A9X2D0H9"/>
<dbReference type="GO" id="GO:0016410">
    <property type="term" value="F:N-acyltransferase activity"/>
    <property type="evidence" value="ECO:0007669"/>
    <property type="project" value="TreeGrafter"/>
</dbReference>
<reference evidence="4" key="1">
    <citation type="submission" date="2021-11" db="EMBL/GenBank/DDBJ databases">
        <title>Legionella maioricencis sp. nov., a new species isolated from hot water samples in Mallorca.</title>
        <authorList>
            <person name="Crespi S."/>
            <person name="Drasar V."/>
            <person name="Salva-Serra F."/>
            <person name="Jaen-Luchoro D."/>
            <person name="Pineiro-Iglesias B."/>
            <person name="Aliaga F."/>
            <person name="Fernandez-Juarez V."/>
            <person name="Coll G."/>
            <person name="Moore E.R.B."/>
            <person name="Bennasar-Figueras A."/>
        </authorList>
    </citation>
    <scope>NUCLEOTIDE SEQUENCE</scope>
    <source>
        <strain evidence="4">HCPI-6</strain>
    </source>
</reference>
<comment type="pathway">
    <text evidence="1">Siderophore biosynthesis.</text>
</comment>
<gene>
    <name evidence="4" type="ORF">LOX96_05845</name>
</gene>
<dbReference type="Pfam" id="PF13523">
    <property type="entry name" value="Acetyltransf_8"/>
    <property type="match status" value="1"/>
</dbReference>
<dbReference type="InterPro" id="IPR016181">
    <property type="entry name" value="Acyl_CoA_acyltransferase"/>
</dbReference>
<dbReference type="PANTHER" id="PTHR31438:SF1">
    <property type="entry name" value="LYSINE N-ACYLTRANSFERASE C17G9.06C-RELATED"/>
    <property type="match status" value="1"/>
</dbReference>
<dbReference type="SUPFAM" id="SSF55729">
    <property type="entry name" value="Acyl-CoA N-acyltransferases (Nat)"/>
    <property type="match status" value="1"/>
</dbReference>
<comment type="caution">
    <text evidence="4">The sequence shown here is derived from an EMBL/GenBank/DDBJ whole genome shotgun (WGS) entry which is preliminary data.</text>
</comment>
<dbReference type="GO" id="GO:0046677">
    <property type="term" value="P:response to antibiotic"/>
    <property type="evidence" value="ECO:0007669"/>
    <property type="project" value="UniProtKB-KW"/>
</dbReference>
<accession>A0A9X2D0H9</accession>
<sequence length="241" mass="28180">MRGLFQSIIPVNIQILNKDTKLDSDLSHKRFKLYRAQHIDKQENTATIIKTNGTHENLSERQGIMKNKITFRPLDFSDIPLMHQWFNEPHVQQFYSFRTWAEDEVLNKLTPYITHTKPVSGFIIVLNESPLGYLQFYKVKDYPWPNQNLPQTIIDNAVGMDVFIGNRQMLGKGLGSRIIKTFIQSKIQPEFQYCIVDPDIKNEAALRCYEKLKFKEHAIIETFDALEQPTKLKLMILHCPK</sequence>
<protein>
    <submittedName>
        <fullName evidence="4">Acetyltransferase</fullName>
    </submittedName>
</protein>
<evidence type="ECO:0000313" key="5">
    <source>
        <dbReference type="Proteomes" id="UP001139721"/>
    </source>
</evidence>